<dbReference type="Gene3D" id="3.40.50.12780">
    <property type="entry name" value="N-terminal domain of ligase-like"/>
    <property type="match status" value="1"/>
</dbReference>
<sequence length="531" mass="56762">MAADFSDSAPTVRDLVTRRAIETPEAVYLIAPETGSTLTFGELHGRCLTLARDLAGLGIQRGDRVGLFLPNGLQAAGLFVGIMAAGCVATPLSLLLQPEPLAFVLTHSDCRLVFTTTEHRRELEQALARLPIPGAVAVRVIDAECGSDDGAGTPDAAWPLAAPANGSNALLMYTSGTTGRPKGVRLSHGNVLSGARFVSQAHGLGPSDRVLAVLPLYHINAQIVTVLAPLYHGGSLVMPRRFSAGRFWSLAAEHRCTWLNVVPTIIAYLLNGEENLRADLDLGAVRFCRSASAPLAPEHHRAFEQRFGIGIIETMGLTETAAPVFTNPLNPALRKIGSPGRAFGNLARIAAPGTERPQPAGMVGEIQISGPNVMSGYHKDPAETASAFTADGWLKTGDLGYRDDEGFYFVTGRLKELIIKGGENIAPREIDETLLKHPALLEAAAVGVPDPLYGQEIEAGVVLKPGMTATEEELKIFCEDRLGRFKTPRVIRIMTELPKGPSGKVQRLRLLQGAGHPHPTRSAGTDRRHLS</sequence>
<dbReference type="InterPro" id="IPR042099">
    <property type="entry name" value="ANL_N_sf"/>
</dbReference>
<feature type="region of interest" description="Disordered" evidence="3">
    <location>
        <begin position="512"/>
        <end position="531"/>
    </location>
</feature>
<feature type="domain" description="AMP-dependent synthetase/ligase" evidence="4">
    <location>
        <begin position="18"/>
        <end position="378"/>
    </location>
</feature>
<comment type="similarity">
    <text evidence="1">Belongs to the ATP-dependent AMP-binding enzyme family.</text>
</comment>
<dbReference type="Gene3D" id="3.30.300.30">
    <property type="match status" value="1"/>
</dbReference>
<comment type="caution">
    <text evidence="6">The sequence shown here is derived from an EMBL/GenBank/DDBJ whole genome shotgun (WGS) entry which is preliminary data.</text>
</comment>
<dbReference type="InterPro" id="IPR020845">
    <property type="entry name" value="AMP-binding_CS"/>
</dbReference>
<dbReference type="GO" id="GO:0006631">
    <property type="term" value="P:fatty acid metabolic process"/>
    <property type="evidence" value="ECO:0007669"/>
    <property type="project" value="TreeGrafter"/>
</dbReference>
<organism evidence="6 7">
    <name type="scientific">Telmatospirillum siberiense</name>
    <dbReference type="NCBI Taxonomy" id="382514"/>
    <lineage>
        <taxon>Bacteria</taxon>
        <taxon>Pseudomonadati</taxon>
        <taxon>Pseudomonadota</taxon>
        <taxon>Alphaproteobacteria</taxon>
        <taxon>Rhodospirillales</taxon>
        <taxon>Rhodospirillaceae</taxon>
        <taxon>Telmatospirillum</taxon>
    </lineage>
</organism>
<dbReference type="AlphaFoldDB" id="A0A2N3PU94"/>
<evidence type="ECO:0000256" key="1">
    <source>
        <dbReference type="ARBA" id="ARBA00006432"/>
    </source>
</evidence>
<accession>A0A2N3PU94</accession>
<evidence type="ECO:0000256" key="3">
    <source>
        <dbReference type="SAM" id="MobiDB-lite"/>
    </source>
</evidence>
<dbReference type="Pfam" id="PF13193">
    <property type="entry name" value="AMP-binding_C"/>
    <property type="match status" value="1"/>
</dbReference>
<gene>
    <name evidence="6" type="ORF">CWS72_13990</name>
</gene>
<proteinExistence type="inferred from homology"/>
<evidence type="ECO:0000259" key="5">
    <source>
        <dbReference type="Pfam" id="PF13193"/>
    </source>
</evidence>
<dbReference type="SUPFAM" id="SSF56801">
    <property type="entry name" value="Acetyl-CoA synthetase-like"/>
    <property type="match status" value="1"/>
</dbReference>
<name>A0A2N3PU94_9PROT</name>
<dbReference type="RefSeq" id="WP_101251233.1">
    <property type="nucleotide sequence ID" value="NZ_PIUM01000015.1"/>
</dbReference>
<protein>
    <submittedName>
        <fullName evidence="6">Long-chain fatty acid--CoA ligase</fullName>
    </submittedName>
</protein>
<dbReference type="EMBL" id="PIUM01000015">
    <property type="protein sequence ID" value="PKU23972.1"/>
    <property type="molecule type" value="Genomic_DNA"/>
</dbReference>
<evidence type="ECO:0000259" key="4">
    <source>
        <dbReference type="Pfam" id="PF00501"/>
    </source>
</evidence>
<dbReference type="GO" id="GO:0031956">
    <property type="term" value="F:medium-chain fatty acid-CoA ligase activity"/>
    <property type="evidence" value="ECO:0007669"/>
    <property type="project" value="TreeGrafter"/>
</dbReference>
<dbReference type="OrthoDB" id="9803968at2"/>
<dbReference type="Proteomes" id="UP000233293">
    <property type="component" value="Unassembled WGS sequence"/>
</dbReference>
<dbReference type="InterPro" id="IPR000873">
    <property type="entry name" value="AMP-dep_synth/lig_dom"/>
</dbReference>
<dbReference type="PANTHER" id="PTHR43201">
    <property type="entry name" value="ACYL-COA SYNTHETASE"/>
    <property type="match status" value="1"/>
</dbReference>
<keyword evidence="7" id="KW-1185">Reference proteome</keyword>
<feature type="domain" description="AMP-binding enzyme C-terminal" evidence="5">
    <location>
        <begin position="429"/>
        <end position="504"/>
    </location>
</feature>
<evidence type="ECO:0000256" key="2">
    <source>
        <dbReference type="ARBA" id="ARBA00022598"/>
    </source>
</evidence>
<dbReference type="PANTHER" id="PTHR43201:SF5">
    <property type="entry name" value="MEDIUM-CHAIN ACYL-COA LIGASE ACSF2, MITOCHONDRIAL"/>
    <property type="match status" value="1"/>
</dbReference>
<dbReference type="InterPro" id="IPR025110">
    <property type="entry name" value="AMP-bd_C"/>
</dbReference>
<keyword evidence="2 6" id="KW-0436">Ligase</keyword>
<reference evidence="7" key="1">
    <citation type="submission" date="2017-12" db="EMBL/GenBank/DDBJ databases">
        <title>Draft genome sequence of Telmatospirillum siberiense 26-4b1T, an acidotolerant peatland alphaproteobacterium potentially involved in sulfur cycling.</title>
        <authorList>
            <person name="Hausmann B."/>
            <person name="Pjevac P."/>
            <person name="Schreck K."/>
            <person name="Herbold C.W."/>
            <person name="Daims H."/>
            <person name="Wagner M."/>
            <person name="Pester M."/>
            <person name="Loy A."/>
        </authorList>
    </citation>
    <scope>NUCLEOTIDE SEQUENCE [LARGE SCALE GENOMIC DNA]</scope>
    <source>
        <strain evidence="7">26-4b1</strain>
    </source>
</reference>
<evidence type="ECO:0000313" key="7">
    <source>
        <dbReference type="Proteomes" id="UP000233293"/>
    </source>
</evidence>
<dbReference type="Pfam" id="PF00501">
    <property type="entry name" value="AMP-binding"/>
    <property type="match status" value="1"/>
</dbReference>
<evidence type="ECO:0000313" key="6">
    <source>
        <dbReference type="EMBL" id="PKU23972.1"/>
    </source>
</evidence>
<dbReference type="InterPro" id="IPR045851">
    <property type="entry name" value="AMP-bd_C_sf"/>
</dbReference>
<dbReference type="PROSITE" id="PS00455">
    <property type="entry name" value="AMP_BINDING"/>
    <property type="match status" value="1"/>
</dbReference>